<reference evidence="1 2" key="1">
    <citation type="journal article" date="2018" name="Environ. Microbiol.">
        <title>Novel energy conservation strategies and behaviour of Pelotomaculum schinkii driving syntrophic propionate catabolism.</title>
        <authorList>
            <person name="Hidalgo-Ahumada C.A.P."/>
            <person name="Nobu M.K."/>
            <person name="Narihiro T."/>
            <person name="Tamaki H."/>
            <person name="Liu W.T."/>
            <person name="Kamagata Y."/>
            <person name="Stams A.J.M."/>
            <person name="Imachi H."/>
            <person name="Sousa D.Z."/>
        </authorList>
    </citation>
    <scope>NUCLEOTIDE SEQUENCE [LARGE SCALE GENOMIC DNA]</scope>
    <source>
        <strain evidence="1 2">HH</strain>
    </source>
</reference>
<dbReference type="SUPFAM" id="SSF46785">
    <property type="entry name" value="Winged helix' DNA-binding domain"/>
    <property type="match status" value="1"/>
</dbReference>
<dbReference type="Pfam" id="PF13481">
    <property type="entry name" value="AAA_25"/>
    <property type="match status" value="1"/>
</dbReference>
<dbReference type="SUPFAM" id="SSF56731">
    <property type="entry name" value="DNA primase core"/>
    <property type="match status" value="1"/>
</dbReference>
<proteinExistence type="predicted"/>
<protein>
    <recommendedName>
        <fullName evidence="3">DNA repair protein RadA</fullName>
    </recommendedName>
</protein>
<dbReference type="SUPFAM" id="SSF52540">
    <property type="entry name" value="P-loop containing nucleoside triphosphate hydrolases"/>
    <property type="match status" value="1"/>
</dbReference>
<dbReference type="CDD" id="cd01029">
    <property type="entry name" value="TOPRIM_primases"/>
    <property type="match status" value="1"/>
</dbReference>
<name>A0A4Y7RII5_9FIRM</name>
<dbReference type="Pfam" id="PF12840">
    <property type="entry name" value="HTH_20"/>
    <property type="match status" value="1"/>
</dbReference>
<dbReference type="Proteomes" id="UP000298324">
    <property type="component" value="Unassembled WGS sequence"/>
</dbReference>
<dbReference type="Gene3D" id="1.10.10.10">
    <property type="entry name" value="Winged helix-like DNA-binding domain superfamily/Winged helix DNA-binding domain"/>
    <property type="match status" value="1"/>
</dbReference>
<dbReference type="RefSeq" id="WP_134217425.1">
    <property type="nucleotide sequence ID" value="NZ_QFGA01000001.1"/>
</dbReference>
<accession>A0A4Y7RII5</accession>
<comment type="caution">
    <text evidence="1">The sequence shown here is derived from an EMBL/GenBank/DDBJ whole genome shotgun (WGS) entry which is preliminary data.</text>
</comment>
<dbReference type="EMBL" id="QFGA01000001">
    <property type="protein sequence ID" value="TEB08623.1"/>
    <property type="molecule type" value="Genomic_DNA"/>
</dbReference>
<evidence type="ECO:0008006" key="3">
    <source>
        <dbReference type="Google" id="ProtNLM"/>
    </source>
</evidence>
<dbReference type="AlphaFoldDB" id="A0A4Y7RII5"/>
<dbReference type="InterPro" id="IPR034154">
    <property type="entry name" value="TOPRIM_DnaG/twinkle"/>
</dbReference>
<dbReference type="InterPro" id="IPR027417">
    <property type="entry name" value="P-loop_NTPase"/>
</dbReference>
<dbReference type="InterPro" id="IPR036390">
    <property type="entry name" value="WH_DNA-bd_sf"/>
</dbReference>
<keyword evidence="2" id="KW-1185">Reference proteome</keyword>
<dbReference type="InterPro" id="IPR036388">
    <property type="entry name" value="WH-like_DNA-bd_sf"/>
</dbReference>
<evidence type="ECO:0000313" key="2">
    <source>
        <dbReference type="Proteomes" id="UP000298324"/>
    </source>
</evidence>
<organism evidence="1 2">
    <name type="scientific">Pelotomaculum schinkii</name>
    <dbReference type="NCBI Taxonomy" id="78350"/>
    <lineage>
        <taxon>Bacteria</taxon>
        <taxon>Bacillati</taxon>
        <taxon>Bacillota</taxon>
        <taxon>Clostridia</taxon>
        <taxon>Eubacteriales</taxon>
        <taxon>Desulfotomaculaceae</taxon>
        <taxon>Pelotomaculum</taxon>
    </lineage>
</organism>
<evidence type="ECO:0000313" key="1">
    <source>
        <dbReference type="EMBL" id="TEB08623.1"/>
    </source>
</evidence>
<dbReference type="Gene3D" id="3.40.1360.10">
    <property type="match status" value="1"/>
</dbReference>
<dbReference type="Gene3D" id="3.40.50.300">
    <property type="entry name" value="P-loop containing nucleotide triphosphate hydrolases"/>
    <property type="match status" value="1"/>
</dbReference>
<sequence length="656" mass="72256">MTYEDFLSKLQGVRGKTALCPAHDDKQRSLSHSVKDGKILLHCHAGCSVEDIVTALGLKVSDLFLDEPARKSTMDIVEEYNYKDTKGNLAYQVVRLSPKSFRQRRPKGRGGWLWNMQGVKPLPYRLPELLAALERGETVFIVEGEKDVDNLLVKGLVATTNHGGAGKWNEAHSEYFPSGSEVVILPDNDEPGREHAHKVAIQLVGRGCHVKLVELPDLPEKGDVSDWLGSGGTKEELLVLVERTQEFRLQESGQEKDNLPIGYTAQGIMETEFPEPRWLIPGLLCEGLSLLCGRPKMGKSWLCLAIASAVAAGGWALGCKKVERSEVLYLALEDTPRRLKGRLEKILQNGQAPVGFHIFTEWKKLDQGGLELLDKWLTVHPNCKLVVIDTFGKIRGKISSSGSIYQEDYGALDGLKRLADSYGVSVLLVHHLRKMGSDDPLETISGSTGISGAADGILILKRERGASGASLYITGRDVEEQELALNFDQTIGTWAILGDAAEYRLSQERRDILEVLRKAKEAMSPKEIAEVVGRKGPNVRKTIEALLDEGLINKVGYGKYYISQQGFSNKENNEFSLHSVHTLHSHHTGNSVHTNENEGSVNECDASVNGSVNAEIQQRRGKLASVNSVNGVSRDNLESILNEFAGQEVDLNDFPL</sequence>
<gene>
    <name evidence="1" type="ORF">Psch_02189</name>
</gene>